<protein>
    <submittedName>
        <fullName evidence="1">Uncharacterized protein</fullName>
    </submittedName>
</protein>
<evidence type="ECO:0000313" key="2">
    <source>
        <dbReference type="Proteomes" id="UP001234989"/>
    </source>
</evidence>
<evidence type="ECO:0000313" key="1">
    <source>
        <dbReference type="EMBL" id="WMV54567.1"/>
    </source>
</evidence>
<dbReference type="EMBL" id="CP133622">
    <property type="protein sequence ID" value="WMV54567.1"/>
    <property type="molecule type" value="Genomic_DNA"/>
</dbReference>
<reference evidence="1" key="1">
    <citation type="submission" date="2023-08" db="EMBL/GenBank/DDBJ databases">
        <title>A de novo genome assembly of Solanum verrucosum Schlechtendal, a Mexican diploid species geographically isolated from the other diploid A-genome species in potato relatives.</title>
        <authorList>
            <person name="Hosaka K."/>
        </authorList>
    </citation>
    <scope>NUCLEOTIDE SEQUENCE</scope>
    <source>
        <tissue evidence="1">Young leaves</tissue>
    </source>
</reference>
<sequence length="61" mass="7091">MKDSLTYDEIPIEILDRQVRRLRNQKLSSVEVLLRSLSVERATWEAELNSHDGKVSSPFSF</sequence>
<gene>
    <name evidence="1" type="ORF">MTR67_047952</name>
</gene>
<organism evidence="1 2">
    <name type="scientific">Solanum verrucosum</name>
    <dbReference type="NCBI Taxonomy" id="315347"/>
    <lineage>
        <taxon>Eukaryota</taxon>
        <taxon>Viridiplantae</taxon>
        <taxon>Streptophyta</taxon>
        <taxon>Embryophyta</taxon>
        <taxon>Tracheophyta</taxon>
        <taxon>Spermatophyta</taxon>
        <taxon>Magnoliopsida</taxon>
        <taxon>eudicotyledons</taxon>
        <taxon>Gunneridae</taxon>
        <taxon>Pentapetalae</taxon>
        <taxon>asterids</taxon>
        <taxon>lamiids</taxon>
        <taxon>Solanales</taxon>
        <taxon>Solanaceae</taxon>
        <taxon>Solanoideae</taxon>
        <taxon>Solaneae</taxon>
        <taxon>Solanum</taxon>
    </lineage>
</organism>
<dbReference type="AlphaFoldDB" id="A0AAF0UY06"/>
<accession>A0AAF0UY06</accession>
<keyword evidence="2" id="KW-1185">Reference proteome</keyword>
<name>A0AAF0UY06_SOLVR</name>
<dbReference type="Proteomes" id="UP001234989">
    <property type="component" value="Chromosome 11"/>
</dbReference>
<proteinExistence type="predicted"/>